<comment type="caution">
    <text evidence="2">The sequence shown here is derived from an EMBL/GenBank/DDBJ whole genome shotgun (WGS) entry which is preliminary data.</text>
</comment>
<evidence type="ECO:0000313" key="3">
    <source>
        <dbReference type="Proteomes" id="UP001055125"/>
    </source>
</evidence>
<dbReference type="PANTHER" id="PTHR43305">
    <property type="entry name" value="FAMILY N-ACETYLTRANSFERASE, PUTATIVE (AFU_ORTHOLOGUE AFUA_2G01380)-RELATED"/>
    <property type="match status" value="1"/>
</dbReference>
<dbReference type="EMBL" id="BPQP01000013">
    <property type="protein sequence ID" value="GJD93658.1"/>
    <property type="molecule type" value="Genomic_DNA"/>
</dbReference>
<dbReference type="InterPro" id="IPR016181">
    <property type="entry name" value="Acyl_CoA_acyltransferase"/>
</dbReference>
<sequence length="166" mass="18146">MTEWIDASAVRIVPADGERDLNVVRNLWRGYADALGVDLAFQGFEAELAVLPGRYAPPAGALLLARDAARRDLGCVALRPIAPPGCCEMKRLSVLPECRNRGIGRRLVEAVIDQAQRIGYREMRLDTLPTMEGAIALYEAAGFTPIAPYYDTPIAGTIFYGRPLTL</sequence>
<keyword evidence="3" id="KW-1185">Reference proteome</keyword>
<dbReference type="Pfam" id="PF00583">
    <property type="entry name" value="Acetyltransf_1"/>
    <property type="match status" value="1"/>
</dbReference>
<reference evidence="2" key="2">
    <citation type="submission" date="2021-08" db="EMBL/GenBank/DDBJ databases">
        <authorList>
            <person name="Tani A."/>
            <person name="Ola A."/>
            <person name="Ogura Y."/>
            <person name="Katsura K."/>
            <person name="Hayashi T."/>
        </authorList>
    </citation>
    <scope>NUCLEOTIDE SEQUENCE</scope>
    <source>
        <strain evidence="2">DSM 19015</strain>
    </source>
</reference>
<name>A0ABQ4RU07_9HYPH</name>
<evidence type="ECO:0000313" key="2">
    <source>
        <dbReference type="EMBL" id="GJD93658.1"/>
    </source>
</evidence>
<dbReference type="Proteomes" id="UP001055125">
    <property type="component" value="Unassembled WGS sequence"/>
</dbReference>
<reference evidence="2" key="1">
    <citation type="journal article" date="2021" name="Front. Microbiol.">
        <title>Comprehensive Comparative Genomics and Phenotyping of Methylobacterium Species.</title>
        <authorList>
            <person name="Alessa O."/>
            <person name="Ogura Y."/>
            <person name="Fujitani Y."/>
            <person name="Takami H."/>
            <person name="Hayashi T."/>
            <person name="Sahin N."/>
            <person name="Tani A."/>
        </authorList>
    </citation>
    <scope>NUCLEOTIDE SEQUENCE</scope>
    <source>
        <strain evidence="2">DSM 19015</strain>
    </source>
</reference>
<dbReference type="Gene3D" id="3.40.630.30">
    <property type="match status" value="1"/>
</dbReference>
<dbReference type="PANTHER" id="PTHR43305:SF1">
    <property type="entry name" value="FAMILY N-ACETYLTRANSFERASE, PUTATIVE (AFU_ORTHOLOGUE AFUA_2G01380)-RELATED"/>
    <property type="match status" value="1"/>
</dbReference>
<dbReference type="SUPFAM" id="SSF55729">
    <property type="entry name" value="Acyl-CoA N-acyltransferases (Nat)"/>
    <property type="match status" value="1"/>
</dbReference>
<dbReference type="InterPro" id="IPR000182">
    <property type="entry name" value="GNAT_dom"/>
</dbReference>
<dbReference type="InterPro" id="IPR052777">
    <property type="entry name" value="Acetyltransferase_Enz"/>
</dbReference>
<evidence type="ECO:0000259" key="1">
    <source>
        <dbReference type="PROSITE" id="PS51186"/>
    </source>
</evidence>
<accession>A0ABQ4RU07</accession>
<dbReference type="PROSITE" id="PS51186">
    <property type="entry name" value="GNAT"/>
    <property type="match status" value="1"/>
</dbReference>
<dbReference type="RefSeq" id="WP_238242858.1">
    <property type="nucleotide sequence ID" value="NZ_BPQP01000013.1"/>
</dbReference>
<organism evidence="2 3">
    <name type="scientific">Methylobacterium iners</name>
    <dbReference type="NCBI Taxonomy" id="418707"/>
    <lineage>
        <taxon>Bacteria</taxon>
        <taxon>Pseudomonadati</taxon>
        <taxon>Pseudomonadota</taxon>
        <taxon>Alphaproteobacteria</taxon>
        <taxon>Hyphomicrobiales</taxon>
        <taxon>Methylobacteriaceae</taxon>
        <taxon>Methylobacterium</taxon>
    </lineage>
</organism>
<protein>
    <submittedName>
        <fullName evidence="2">Amino-acid acetyltransferase</fullName>
    </submittedName>
</protein>
<gene>
    <name evidence="2" type="primary">argA</name>
    <name evidence="2" type="ORF">OCOJLMKI_0854</name>
</gene>
<feature type="domain" description="N-acetyltransferase" evidence="1">
    <location>
        <begin position="10"/>
        <end position="165"/>
    </location>
</feature>
<proteinExistence type="predicted"/>
<dbReference type="CDD" id="cd04301">
    <property type="entry name" value="NAT_SF"/>
    <property type="match status" value="1"/>
</dbReference>